<organism evidence="2">
    <name type="scientific">Escherichia coli</name>
    <dbReference type="NCBI Taxonomy" id="562"/>
    <lineage>
        <taxon>Bacteria</taxon>
        <taxon>Pseudomonadati</taxon>
        <taxon>Pseudomonadota</taxon>
        <taxon>Gammaproteobacteria</taxon>
        <taxon>Enterobacterales</taxon>
        <taxon>Enterobacteriaceae</taxon>
        <taxon>Escherichia</taxon>
    </lineage>
</organism>
<evidence type="ECO:0000256" key="1">
    <source>
        <dbReference type="SAM" id="MobiDB-lite"/>
    </source>
</evidence>
<protein>
    <submittedName>
        <fullName evidence="2">Uncharacterized protein</fullName>
    </submittedName>
</protein>
<accession>A0A6G6AJN5</accession>
<dbReference type="AlphaFoldDB" id="A0A6G6AJN5"/>
<sequence length="101" mass="11302">MSDATTGYEPTRRQSPASPGEVEYSLPVPADRLCCQETLNTLILNRCIFDIRVTFWFPAFLIGYVMINAPSPRIKLSGPGGRMDTIHFCLMLFFASDVLVI</sequence>
<feature type="region of interest" description="Disordered" evidence="1">
    <location>
        <begin position="1"/>
        <end position="22"/>
    </location>
</feature>
<keyword evidence="2" id="KW-0614">Plasmid</keyword>
<evidence type="ECO:0000313" key="2">
    <source>
        <dbReference type="EMBL" id="QID22289.1"/>
    </source>
</evidence>
<name>A0A6G6AJN5_ECOLX</name>
<dbReference type="EMBL" id="MN256757">
    <property type="protein sequence ID" value="QID22289.1"/>
    <property type="molecule type" value="Genomic_DNA"/>
</dbReference>
<geneLocation type="plasmid" evidence="2">
    <name>p4M18F</name>
</geneLocation>
<proteinExistence type="predicted"/>
<reference evidence="2" key="1">
    <citation type="submission" date="2019-08" db="EMBL/GenBank/DDBJ databases">
        <authorList>
            <person name="Yao H."/>
        </authorList>
    </citation>
    <scope>NUCLEOTIDE SEQUENCE</scope>
    <source>
        <strain evidence="2">4M18F</strain>
        <plasmid evidence="2">p4M18F</plasmid>
    </source>
</reference>